<dbReference type="AlphaFoldDB" id="A0A078LF68"/>
<proteinExistence type="predicted"/>
<name>A0A078LF68_CITKO</name>
<dbReference type="EMBL" id="LK931336">
    <property type="protein sequence ID" value="CDZ82769.1"/>
    <property type="molecule type" value="Genomic_DNA"/>
</dbReference>
<organism evidence="1">
    <name type="scientific">Citrobacter koseri</name>
    <name type="common">Citrobacter diversus</name>
    <dbReference type="NCBI Taxonomy" id="545"/>
    <lineage>
        <taxon>Bacteria</taxon>
        <taxon>Pseudomonadati</taxon>
        <taxon>Pseudomonadota</taxon>
        <taxon>Gammaproteobacteria</taxon>
        <taxon>Enterobacterales</taxon>
        <taxon>Enterobacteriaceae</taxon>
        <taxon>Citrobacter</taxon>
    </lineage>
</organism>
<dbReference type="PANTHER" id="PTHR34413:SF2">
    <property type="entry name" value="PROPHAGE TAIL FIBER ASSEMBLY PROTEIN HOMOLOG TFAE-RELATED"/>
    <property type="match status" value="1"/>
</dbReference>
<dbReference type="InterPro" id="IPR051220">
    <property type="entry name" value="TFA_Chaperone"/>
</dbReference>
<dbReference type="InterPro" id="IPR003458">
    <property type="entry name" value="Phage_T4_Gp38_tail_assem"/>
</dbReference>
<dbReference type="Pfam" id="PF02413">
    <property type="entry name" value="Caudo_TAP"/>
    <property type="match status" value="1"/>
</dbReference>
<protein>
    <submittedName>
        <fullName evidence="1">Phage tail fiber assembly protein</fullName>
    </submittedName>
</protein>
<accession>A0A078LF68</accession>
<evidence type="ECO:0000313" key="1">
    <source>
        <dbReference type="EMBL" id="CDZ82769.1"/>
    </source>
</evidence>
<sequence>MIKNPPLPTEEEKIATAKAKKVELMQKSNEAMTPLLYAVELKMETDEEAALLIEWKKYQVLLNRIDTSKPDLINWPSAPLQGLC</sequence>
<reference evidence="1" key="1">
    <citation type="submission" date="2014-06" db="EMBL/GenBank/DDBJ databases">
        <authorList>
            <person name="Urmite Genomes Urmite Genomes"/>
        </authorList>
    </citation>
    <scope>NUCLEOTIDE SEQUENCE</scope>
</reference>
<gene>
    <name evidence="1" type="primary">G_3</name>
    <name evidence="1" type="ORF">BN1086_00856</name>
</gene>
<dbReference type="PANTHER" id="PTHR34413">
    <property type="entry name" value="PROPHAGE TAIL FIBER ASSEMBLY PROTEIN HOMOLOG TFAE-RELATED-RELATED"/>
    <property type="match status" value="1"/>
</dbReference>